<dbReference type="PANTHER" id="PTHR47055:SF3">
    <property type="entry name" value="PHORBOL-ESTER_DAG-TYPE DOMAIN-CONTAINING PROTEIN"/>
    <property type="match status" value="1"/>
</dbReference>
<evidence type="ECO:0000256" key="1">
    <source>
        <dbReference type="SAM" id="MobiDB-lite"/>
    </source>
</evidence>
<keyword evidence="4" id="KW-1185">Reference proteome</keyword>
<organism evidence="3 4">
    <name type="scientific">Dryococelus australis</name>
    <dbReference type="NCBI Taxonomy" id="614101"/>
    <lineage>
        <taxon>Eukaryota</taxon>
        <taxon>Metazoa</taxon>
        <taxon>Ecdysozoa</taxon>
        <taxon>Arthropoda</taxon>
        <taxon>Hexapoda</taxon>
        <taxon>Insecta</taxon>
        <taxon>Pterygota</taxon>
        <taxon>Neoptera</taxon>
        <taxon>Polyneoptera</taxon>
        <taxon>Phasmatodea</taxon>
        <taxon>Verophasmatodea</taxon>
        <taxon>Anareolatae</taxon>
        <taxon>Phasmatidae</taxon>
        <taxon>Eurycanthinae</taxon>
        <taxon>Dryococelus</taxon>
    </lineage>
</organism>
<evidence type="ECO:0000313" key="3">
    <source>
        <dbReference type="EMBL" id="KAJ8890768.1"/>
    </source>
</evidence>
<dbReference type="Proteomes" id="UP001159363">
    <property type="component" value="Chromosome 3"/>
</dbReference>
<feature type="region of interest" description="Disordered" evidence="1">
    <location>
        <begin position="64"/>
        <end position="97"/>
    </location>
</feature>
<gene>
    <name evidence="3" type="ORF">PR048_010277</name>
</gene>
<dbReference type="Pfam" id="PF13843">
    <property type="entry name" value="DDE_Tnp_1_7"/>
    <property type="match status" value="2"/>
</dbReference>
<dbReference type="EMBL" id="JARBHB010000003">
    <property type="protein sequence ID" value="KAJ8890768.1"/>
    <property type="molecule type" value="Genomic_DNA"/>
</dbReference>
<name>A0ABQ9I4A4_9NEOP</name>
<dbReference type="PANTHER" id="PTHR47055">
    <property type="entry name" value="DDE_TNP_1_7 DOMAIN-CONTAINING PROTEIN"/>
    <property type="match status" value="1"/>
</dbReference>
<sequence>MKLKETLQVLEKKGVILVIVRKPSGMLRKCLNPQDFNPLKPTGNFICHNQTSFFGGASLEDDDEEEISRSVAVSPPDEAPGADSDEDSDNSDGEAQGNLDRLLGRVLRSQYFNTEATRNNGGFISSTTTKACFPEAVKWLPHDKLFSSKLPEQDCPVDAFTCFFTHDLVSLIVEETNRYAGQHLVNNLNVPSNESLTVIGVMRLSGYHSLPHKRMYWQTQPDVHVSIVAEDMRRNRFDEIVRYLHIADNAAMDGTDRMYKVLPLFDHLNSALKQISIGDSAYMRLLIPGAIFFILNHTVVHLHDFRPQVMGKEMDVVMGLVDHLQLKKGTGLYFDNYFTSFSLLRNLKSNGIGATGTQRE</sequence>
<accession>A0ABQ9I4A4</accession>
<comment type="caution">
    <text evidence="3">The sequence shown here is derived from an EMBL/GenBank/DDBJ whole genome shotgun (WGS) entry which is preliminary data.</text>
</comment>
<feature type="domain" description="PiggyBac transposable element-derived protein" evidence="2">
    <location>
        <begin position="155"/>
        <end position="274"/>
    </location>
</feature>
<reference evidence="3 4" key="1">
    <citation type="submission" date="2023-02" db="EMBL/GenBank/DDBJ databases">
        <title>LHISI_Scaffold_Assembly.</title>
        <authorList>
            <person name="Stuart O.P."/>
            <person name="Cleave R."/>
            <person name="Magrath M.J.L."/>
            <person name="Mikheyev A.S."/>
        </authorList>
    </citation>
    <scope>NUCLEOTIDE SEQUENCE [LARGE SCALE GENOMIC DNA]</scope>
    <source>
        <strain evidence="3">Daus_M_001</strain>
        <tissue evidence="3">Leg muscle</tissue>
    </source>
</reference>
<evidence type="ECO:0000313" key="4">
    <source>
        <dbReference type="Proteomes" id="UP001159363"/>
    </source>
</evidence>
<protein>
    <recommendedName>
        <fullName evidence="2">PiggyBac transposable element-derived protein domain-containing protein</fullName>
    </recommendedName>
</protein>
<dbReference type="InterPro" id="IPR029526">
    <property type="entry name" value="PGBD"/>
</dbReference>
<proteinExistence type="predicted"/>
<feature type="domain" description="PiggyBac transposable element-derived protein" evidence="2">
    <location>
        <begin position="309"/>
        <end position="358"/>
    </location>
</feature>
<evidence type="ECO:0000259" key="2">
    <source>
        <dbReference type="Pfam" id="PF13843"/>
    </source>
</evidence>
<dbReference type="InterPro" id="IPR052638">
    <property type="entry name" value="PiggyBac_TE-derived"/>
</dbReference>
<feature type="compositionally biased region" description="Acidic residues" evidence="1">
    <location>
        <begin position="83"/>
        <end position="92"/>
    </location>
</feature>